<protein>
    <submittedName>
        <fullName evidence="1">Het domain protein</fullName>
    </submittedName>
</protein>
<comment type="caution">
    <text evidence="1">The sequence shown here is derived from an EMBL/GenBank/DDBJ whole genome shotgun (WGS) entry which is preliminary data.</text>
</comment>
<evidence type="ECO:0000313" key="2">
    <source>
        <dbReference type="Proteomes" id="UP000805649"/>
    </source>
</evidence>
<reference evidence="1 2" key="1">
    <citation type="journal article" date="2020" name="Phytopathology">
        <title>Genome Sequence Resources of Colletotrichum truncatum, C. plurivorum, C. musicola, and C. sojae: Four Species Pathogenic to Soybean (Glycine max).</title>
        <authorList>
            <person name="Rogerio F."/>
            <person name="Boufleur T.R."/>
            <person name="Ciampi-Guillardi M."/>
            <person name="Sukno S.A."/>
            <person name="Thon M.R."/>
            <person name="Massola Junior N.S."/>
            <person name="Baroncelli R."/>
        </authorList>
    </citation>
    <scope>NUCLEOTIDE SEQUENCE [LARGE SCALE GENOMIC DNA]</scope>
    <source>
        <strain evidence="1 2">CMES1059</strain>
    </source>
</reference>
<accession>A0ACC3YQ15</accession>
<gene>
    <name evidence="1" type="ORF">CTRU02_210820</name>
</gene>
<dbReference type="EMBL" id="VUJX02000007">
    <property type="protein sequence ID" value="KAL0934021.1"/>
    <property type="molecule type" value="Genomic_DNA"/>
</dbReference>
<sequence>MWLINTDNLCLVGIQGDPKEEYAILSHTWGGDEMTFSAYQALNNTGSSGIPFAPEYAVASTGITISEGYRKIKDAAQLAKSQGLKWLWVDTCCIDKTSSAELSESINSMYRWYQKAKVCYAYLSDVQSATSNDPSEAASSFRNSRWFTRGWTLQELIAPRSVEFYARDWSFINTKQADDSSFCHILAQITGVNESVLAGETLLSDISVANKMRWAASRETTRPEDMAYCLLGIFDVNMPLLYGEGMRAFVRLQEEILKESDDQSLFLWDFPSDGEHAADTLFGLLAPSPSVFLQPDLDHIRPLPPSESQESIPATATSQGLRTRMLLFPVHPEADEYYAMLDCIGFRSHEPAVAWSPCLMLRRLWGDQYARITSTQGSIVLFPHDSFDERNGTVENIYVKQNPFYALPEVTVRSRNRGGDRLIPGYLGFKVVAAYPPERWDPVLSIIRAKEPQSGHALLVLRFSSDERSLITTVDVSVGLRRVRRRWELCYEKHACVGDSLQQVYRDIAKGEIGSETTAHDSKRLSFVRVDTIETVRRGRRFIQLEVSGAVELDSKLALNTKAFLPETESFFSEIRKVTQSCCFEPQWSFDCFPAMLNVVRTKPADLREPLRSSKTMDELQNVVIDVHRPYASLIQAVRARREREIITLITKDRKLLESRTKEMDDFRPIHWAAAYGYLDILKTLTRLGASQTSRTRSGYMAIHLAIMNNNINLVGYLLEDEASMRRKTVPDFLHSLTTEREESVLHLLATPVSTGLANQRICKIIDLIRQDFGDNGNYSFPHINWLGESPLHRAAATSNAHAMEYLLDILGQRNFIDRPDNSDRSMMFHAACGGEVQIITRLLSLGSSLDLSDDRGRSPLHAAVMANKPEAVSTLLACGANPNSVTHIAGLTPLHFACLYGFSECLGMLLEWANMNQWTTGDIRMQPLHIAVANSHLDCVSDLLAAGCERDSRCNSYLELMAPGYGGLHEANLVLVGGFVTPAQLATKLGFEGMASIWD</sequence>
<dbReference type="Proteomes" id="UP000805649">
    <property type="component" value="Unassembled WGS sequence"/>
</dbReference>
<name>A0ACC3YQ15_COLTU</name>
<proteinExistence type="predicted"/>
<organism evidence="1 2">
    <name type="scientific">Colletotrichum truncatum</name>
    <name type="common">Anthracnose fungus</name>
    <name type="synonym">Colletotrichum capsici</name>
    <dbReference type="NCBI Taxonomy" id="5467"/>
    <lineage>
        <taxon>Eukaryota</taxon>
        <taxon>Fungi</taxon>
        <taxon>Dikarya</taxon>
        <taxon>Ascomycota</taxon>
        <taxon>Pezizomycotina</taxon>
        <taxon>Sordariomycetes</taxon>
        <taxon>Hypocreomycetidae</taxon>
        <taxon>Glomerellales</taxon>
        <taxon>Glomerellaceae</taxon>
        <taxon>Colletotrichum</taxon>
        <taxon>Colletotrichum truncatum species complex</taxon>
    </lineage>
</organism>
<evidence type="ECO:0000313" key="1">
    <source>
        <dbReference type="EMBL" id="KAL0934021.1"/>
    </source>
</evidence>
<keyword evidence="2" id="KW-1185">Reference proteome</keyword>